<dbReference type="EMBL" id="BFAA01004759">
    <property type="protein sequence ID" value="GCB70702.1"/>
    <property type="molecule type" value="Genomic_DNA"/>
</dbReference>
<sequence length="224" mass="24846">MIAGRCAPARAGRRHCQSVGLTMLRCEFALLLVLFTFLRGSSSIPPHDEVARMARYIVHACDWGSVATISTHPAVGGRPFSNIFSVSDGPLGKGSGHPYLYLTPLDISVKDMQVNAEVSLAMSLAETGYCKKQKFDPESPLCCRVILSGAIMMVNKTEINFAKEALFSRHPAMPDWPHDHGWYFAKLNITNIWVLDYFGGIKTVTPEEYYSVKPEYEGNGEQKL</sequence>
<dbReference type="PANTHER" id="PTHR13343">
    <property type="entry name" value="CREG1 PROTEIN"/>
    <property type="match status" value="1"/>
</dbReference>
<dbReference type="AlphaFoldDB" id="A0A401PC55"/>
<comment type="subcellular location">
    <subcellularLocation>
        <location evidence="1">Secreted</location>
    </subcellularLocation>
</comment>
<evidence type="ECO:0000313" key="8">
    <source>
        <dbReference type="Proteomes" id="UP000288216"/>
    </source>
</evidence>
<organism evidence="7 8">
    <name type="scientific">Scyliorhinus torazame</name>
    <name type="common">Cloudy catshark</name>
    <name type="synonym">Catulus torazame</name>
    <dbReference type="NCBI Taxonomy" id="75743"/>
    <lineage>
        <taxon>Eukaryota</taxon>
        <taxon>Metazoa</taxon>
        <taxon>Chordata</taxon>
        <taxon>Craniata</taxon>
        <taxon>Vertebrata</taxon>
        <taxon>Chondrichthyes</taxon>
        <taxon>Elasmobranchii</taxon>
        <taxon>Galeomorphii</taxon>
        <taxon>Galeoidea</taxon>
        <taxon>Carcharhiniformes</taxon>
        <taxon>Scyliorhinidae</taxon>
        <taxon>Scyliorhinus</taxon>
    </lineage>
</organism>
<evidence type="ECO:0000256" key="4">
    <source>
        <dbReference type="ARBA" id="ARBA00022729"/>
    </source>
</evidence>
<dbReference type="InterPro" id="IPR055343">
    <property type="entry name" value="CREG_beta-barrel"/>
</dbReference>
<dbReference type="Gene3D" id="2.30.110.10">
    <property type="entry name" value="Electron Transport, Fmn-binding Protein, Chain A"/>
    <property type="match status" value="1"/>
</dbReference>
<name>A0A401PC55_SCYTO</name>
<comment type="similarity">
    <text evidence="2">Belongs to the CREG family.</text>
</comment>
<comment type="caution">
    <text evidence="7">The sequence shown here is derived from an EMBL/GenBank/DDBJ whole genome shotgun (WGS) entry which is preliminary data.</text>
</comment>
<dbReference type="Pfam" id="PF13883">
    <property type="entry name" value="CREG_beta-barrel"/>
    <property type="match status" value="1"/>
</dbReference>
<reference evidence="7 8" key="1">
    <citation type="journal article" date="2018" name="Nat. Ecol. Evol.">
        <title>Shark genomes provide insights into elasmobranch evolution and the origin of vertebrates.</title>
        <authorList>
            <person name="Hara Y"/>
            <person name="Yamaguchi K"/>
            <person name="Onimaru K"/>
            <person name="Kadota M"/>
            <person name="Koyanagi M"/>
            <person name="Keeley SD"/>
            <person name="Tatsumi K"/>
            <person name="Tanaka K"/>
            <person name="Motone F"/>
            <person name="Kageyama Y"/>
            <person name="Nozu R"/>
            <person name="Adachi N"/>
            <person name="Nishimura O"/>
            <person name="Nakagawa R"/>
            <person name="Tanegashima C"/>
            <person name="Kiyatake I"/>
            <person name="Matsumoto R"/>
            <person name="Murakumo K"/>
            <person name="Nishida K"/>
            <person name="Terakita A"/>
            <person name="Kuratani S"/>
            <person name="Sato K"/>
            <person name="Hyodo S Kuraku.S."/>
        </authorList>
    </citation>
    <scope>NUCLEOTIDE SEQUENCE [LARGE SCALE GENOMIC DNA]</scope>
</reference>
<keyword evidence="8" id="KW-1185">Reference proteome</keyword>
<keyword evidence="4" id="KW-0732">Signal</keyword>
<evidence type="ECO:0000256" key="5">
    <source>
        <dbReference type="ARBA" id="ARBA00023180"/>
    </source>
</evidence>
<keyword evidence="5" id="KW-0325">Glycoprotein</keyword>
<accession>A0A401PC55</accession>
<dbReference type="GO" id="GO:0005737">
    <property type="term" value="C:cytoplasm"/>
    <property type="evidence" value="ECO:0007669"/>
    <property type="project" value="UniProtKB-ARBA"/>
</dbReference>
<dbReference type="OrthoDB" id="46836at2759"/>
<evidence type="ECO:0000256" key="1">
    <source>
        <dbReference type="ARBA" id="ARBA00004613"/>
    </source>
</evidence>
<keyword evidence="3" id="KW-0964">Secreted</keyword>
<dbReference type="GO" id="GO:0005615">
    <property type="term" value="C:extracellular space"/>
    <property type="evidence" value="ECO:0007669"/>
    <property type="project" value="TreeGrafter"/>
</dbReference>
<proteinExistence type="inferred from homology"/>
<dbReference type="PANTHER" id="PTHR13343:SF21">
    <property type="entry name" value="PROTEIN CREG1"/>
    <property type="match status" value="1"/>
</dbReference>
<evidence type="ECO:0000256" key="2">
    <source>
        <dbReference type="ARBA" id="ARBA00009230"/>
    </source>
</evidence>
<dbReference type="OMA" id="AQTPYCR"/>
<evidence type="ECO:0000256" key="3">
    <source>
        <dbReference type="ARBA" id="ARBA00022525"/>
    </source>
</evidence>
<dbReference type="InterPro" id="IPR012349">
    <property type="entry name" value="Split_barrel_FMN-bd"/>
</dbReference>
<gene>
    <name evidence="7" type="ORF">scyTo_0010836</name>
</gene>
<dbReference type="FunFam" id="2.30.110.10:FF:000004">
    <property type="entry name" value="Cellular repressor of E1A-stimulated genes 1"/>
    <property type="match status" value="1"/>
</dbReference>
<dbReference type="SUPFAM" id="SSF50475">
    <property type="entry name" value="FMN-binding split barrel"/>
    <property type="match status" value="1"/>
</dbReference>
<dbReference type="STRING" id="75743.A0A401PC55"/>
<feature type="domain" description="CREG-like beta-barrel" evidence="6">
    <location>
        <begin position="45"/>
        <end position="211"/>
    </location>
</feature>
<protein>
    <recommendedName>
        <fullName evidence="6">CREG-like beta-barrel domain-containing protein</fullName>
    </recommendedName>
</protein>
<evidence type="ECO:0000259" key="6">
    <source>
        <dbReference type="Pfam" id="PF13883"/>
    </source>
</evidence>
<evidence type="ECO:0000313" key="7">
    <source>
        <dbReference type="EMBL" id="GCB70702.1"/>
    </source>
</evidence>
<dbReference type="Proteomes" id="UP000288216">
    <property type="component" value="Unassembled WGS sequence"/>
</dbReference>
<dbReference type="GO" id="GO:0012505">
    <property type="term" value="C:endomembrane system"/>
    <property type="evidence" value="ECO:0007669"/>
    <property type="project" value="UniProtKB-ARBA"/>
</dbReference>